<keyword evidence="3" id="KW-1185">Reference proteome</keyword>
<comment type="caution">
    <text evidence="2">The sequence shown here is derived from an EMBL/GenBank/DDBJ whole genome shotgun (WGS) entry which is preliminary data.</text>
</comment>
<accession>A0A263D671</accession>
<dbReference type="Proteomes" id="UP000242444">
    <property type="component" value="Unassembled WGS sequence"/>
</dbReference>
<proteinExistence type="predicted"/>
<reference evidence="2 3" key="1">
    <citation type="submission" date="2017-07" db="EMBL/GenBank/DDBJ databases">
        <title>Amycolatopsis antarcticus sp. nov., isolated from the surface of an Antarcticus brown macroalga.</title>
        <authorList>
            <person name="Wang J."/>
            <person name="Leiva S."/>
            <person name="Huang J."/>
            <person name="Huang Y."/>
        </authorList>
    </citation>
    <scope>NUCLEOTIDE SEQUENCE [LARGE SCALE GENOMIC DNA]</scope>
    <source>
        <strain evidence="2 3">AU-G6</strain>
    </source>
</reference>
<protein>
    <submittedName>
        <fullName evidence="2">Uncharacterized protein</fullName>
    </submittedName>
</protein>
<feature type="region of interest" description="Disordered" evidence="1">
    <location>
        <begin position="49"/>
        <end position="69"/>
    </location>
</feature>
<evidence type="ECO:0000256" key="1">
    <source>
        <dbReference type="SAM" id="MobiDB-lite"/>
    </source>
</evidence>
<sequence>MAAMPDDEKPQDPPRSFRTVCPECHGDGHRTVPTATVSGMTALSTKPCRTCKKSRSSHPGWLPGIVPPV</sequence>
<gene>
    <name evidence="2" type="ORF">CFN78_06645</name>
</gene>
<evidence type="ECO:0000313" key="3">
    <source>
        <dbReference type="Proteomes" id="UP000242444"/>
    </source>
</evidence>
<dbReference type="EMBL" id="NKYE01000003">
    <property type="protein sequence ID" value="OZM73960.1"/>
    <property type="molecule type" value="Genomic_DNA"/>
</dbReference>
<evidence type="ECO:0000313" key="2">
    <source>
        <dbReference type="EMBL" id="OZM73960.1"/>
    </source>
</evidence>
<dbReference type="AlphaFoldDB" id="A0A263D671"/>
<name>A0A263D671_9PSEU</name>
<organism evidence="2 3">
    <name type="scientific">Amycolatopsis antarctica</name>
    <dbReference type="NCBI Taxonomy" id="1854586"/>
    <lineage>
        <taxon>Bacteria</taxon>
        <taxon>Bacillati</taxon>
        <taxon>Actinomycetota</taxon>
        <taxon>Actinomycetes</taxon>
        <taxon>Pseudonocardiales</taxon>
        <taxon>Pseudonocardiaceae</taxon>
        <taxon>Amycolatopsis</taxon>
    </lineage>
</organism>
<dbReference type="InParanoid" id="A0A263D671"/>